<keyword evidence="2 4" id="KW-0808">Transferase</keyword>
<dbReference type="CDD" id="cd02440">
    <property type="entry name" value="AdoMet_MTases"/>
    <property type="match status" value="1"/>
</dbReference>
<dbReference type="SUPFAM" id="SSF53335">
    <property type="entry name" value="S-adenosyl-L-methionine-dependent methyltransferases"/>
    <property type="match status" value="1"/>
</dbReference>
<evidence type="ECO:0000256" key="3">
    <source>
        <dbReference type="ARBA" id="ARBA00022691"/>
    </source>
</evidence>
<dbReference type="AlphaFoldDB" id="A0A2T5V6K0"/>
<gene>
    <name evidence="4" type="ORF">C8N35_10797</name>
</gene>
<evidence type="ECO:0000256" key="1">
    <source>
        <dbReference type="ARBA" id="ARBA00022603"/>
    </source>
</evidence>
<dbReference type="RefSeq" id="WP_210203571.1">
    <property type="nucleotide sequence ID" value="NZ_QAYG01000007.1"/>
</dbReference>
<proteinExistence type="predicted"/>
<dbReference type="Pfam" id="PF01596">
    <property type="entry name" value="Methyltransf_3"/>
    <property type="match status" value="1"/>
</dbReference>
<dbReference type="InterPro" id="IPR002935">
    <property type="entry name" value="SAM_O-MeTrfase"/>
</dbReference>
<dbReference type="PROSITE" id="PS51682">
    <property type="entry name" value="SAM_OMT_I"/>
    <property type="match status" value="1"/>
</dbReference>
<keyword evidence="5" id="KW-1185">Reference proteome</keyword>
<sequence>MQKEKKVSDMEIRRYVIDTGTRQTDIQKDLRAETMAMANGMMMVSPACGEFLALLAKLIGAKRTLEVGTFTGYSALSVAAALPEDGEIVACDMSEEYTAIARRYWERAGLSDKINLQLGEAVATLDRLIEEGQADTFDLAFIDADKNDYDAYYERCLKLVRPGGLIVFDNMFWGRSVADADDNRPETVALRELNIKIRDDARVDMSLIPFGDGMTFVRRR</sequence>
<reference evidence="4 5" key="1">
    <citation type="submission" date="2018-04" db="EMBL/GenBank/DDBJ databases">
        <title>Genomic Encyclopedia of Archaeal and Bacterial Type Strains, Phase II (KMG-II): from individual species to whole genera.</title>
        <authorList>
            <person name="Goeker M."/>
        </authorList>
    </citation>
    <scope>NUCLEOTIDE SEQUENCE [LARGE SCALE GENOMIC DNA]</scope>
    <source>
        <strain evidence="4 5">DSM 23382</strain>
    </source>
</reference>
<dbReference type="InterPro" id="IPR050362">
    <property type="entry name" value="Cation-dep_OMT"/>
</dbReference>
<name>A0A2T5V6K0_9HYPH</name>
<dbReference type="GO" id="GO:0032259">
    <property type="term" value="P:methylation"/>
    <property type="evidence" value="ECO:0007669"/>
    <property type="project" value="UniProtKB-KW"/>
</dbReference>
<evidence type="ECO:0000313" key="5">
    <source>
        <dbReference type="Proteomes" id="UP000244081"/>
    </source>
</evidence>
<keyword evidence="3" id="KW-0949">S-adenosyl-L-methionine</keyword>
<accession>A0A2T5V6K0</accession>
<organism evidence="4 5">
    <name type="scientific">Breoghania corrubedonensis</name>
    <dbReference type="NCBI Taxonomy" id="665038"/>
    <lineage>
        <taxon>Bacteria</taxon>
        <taxon>Pseudomonadati</taxon>
        <taxon>Pseudomonadota</taxon>
        <taxon>Alphaproteobacteria</taxon>
        <taxon>Hyphomicrobiales</taxon>
        <taxon>Stappiaceae</taxon>
        <taxon>Breoghania</taxon>
    </lineage>
</organism>
<dbReference type="PANTHER" id="PTHR10509:SF14">
    <property type="entry name" value="CAFFEOYL-COA O-METHYLTRANSFERASE 3-RELATED"/>
    <property type="match status" value="1"/>
</dbReference>
<dbReference type="Gene3D" id="3.40.50.150">
    <property type="entry name" value="Vaccinia Virus protein VP39"/>
    <property type="match status" value="1"/>
</dbReference>
<keyword evidence="1 4" id="KW-0489">Methyltransferase</keyword>
<dbReference type="PANTHER" id="PTHR10509">
    <property type="entry name" value="O-METHYLTRANSFERASE-RELATED"/>
    <property type="match status" value="1"/>
</dbReference>
<evidence type="ECO:0000313" key="4">
    <source>
        <dbReference type="EMBL" id="PTW59384.1"/>
    </source>
</evidence>
<comment type="caution">
    <text evidence="4">The sequence shown here is derived from an EMBL/GenBank/DDBJ whole genome shotgun (WGS) entry which is preliminary data.</text>
</comment>
<dbReference type="Proteomes" id="UP000244081">
    <property type="component" value="Unassembled WGS sequence"/>
</dbReference>
<dbReference type="EMBL" id="QAYG01000007">
    <property type="protein sequence ID" value="PTW59384.1"/>
    <property type="molecule type" value="Genomic_DNA"/>
</dbReference>
<protein>
    <submittedName>
        <fullName evidence="4">Caffeoyl-CoA O-methyltransferase</fullName>
    </submittedName>
</protein>
<dbReference type="GO" id="GO:0008171">
    <property type="term" value="F:O-methyltransferase activity"/>
    <property type="evidence" value="ECO:0007669"/>
    <property type="project" value="InterPro"/>
</dbReference>
<dbReference type="GO" id="GO:0008757">
    <property type="term" value="F:S-adenosylmethionine-dependent methyltransferase activity"/>
    <property type="evidence" value="ECO:0007669"/>
    <property type="project" value="TreeGrafter"/>
</dbReference>
<dbReference type="InterPro" id="IPR029063">
    <property type="entry name" value="SAM-dependent_MTases_sf"/>
</dbReference>
<evidence type="ECO:0000256" key="2">
    <source>
        <dbReference type="ARBA" id="ARBA00022679"/>
    </source>
</evidence>